<dbReference type="Proteomes" id="UP000078540">
    <property type="component" value="Unassembled WGS sequence"/>
</dbReference>
<name>A0A195BB90_9HYME</name>
<gene>
    <name evidence="1" type="ORF">ALC53_07792</name>
</gene>
<keyword evidence="2" id="KW-1185">Reference proteome</keyword>
<dbReference type="AlphaFoldDB" id="A0A195BB90"/>
<accession>A0A195BB90</accession>
<sequence>MKEEIYYIKTEDAIDSDHHPLIGAGEERGEGGEVKGKKHVEEFRKIGKRDIERMEWWEGNVHNGLKKVERRIKEVLENLEMERGKENKRYVVGCRKKKKKSEVRRVLKKWRKIRGEERSTGKKKESYVKELCEAKKKKENERWERKREKAKNEGQIWKIINKEEVERDK</sequence>
<evidence type="ECO:0000313" key="1">
    <source>
        <dbReference type="EMBL" id="KYM81798.1"/>
    </source>
</evidence>
<proteinExistence type="predicted"/>
<reference evidence="1 2" key="1">
    <citation type="submission" date="2015-09" db="EMBL/GenBank/DDBJ databases">
        <title>Atta colombica WGS genome.</title>
        <authorList>
            <person name="Nygaard S."/>
            <person name="Hu H."/>
            <person name="Boomsma J."/>
            <person name="Zhang G."/>
        </authorList>
    </citation>
    <scope>NUCLEOTIDE SEQUENCE [LARGE SCALE GENOMIC DNA]</scope>
    <source>
        <strain evidence="1">Treedump-2</strain>
        <tissue evidence="1">Whole body</tissue>
    </source>
</reference>
<evidence type="ECO:0000313" key="2">
    <source>
        <dbReference type="Proteomes" id="UP000078540"/>
    </source>
</evidence>
<dbReference type="EMBL" id="KQ976529">
    <property type="protein sequence ID" value="KYM81798.1"/>
    <property type="molecule type" value="Genomic_DNA"/>
</dbReference>
<protein>
    <submittedName>
        <fullName evidence="1">Uncharacterized protein</fullName>
    </submittedName>
</protein>
<organism evidence="1 2">
    <name type="scientific">Atta colombica</name>
    <dbReference type="NCBI Taxonomy" id="520822"/>
    <lineage>
        <taxon>Eukaryota</taxon>
        <taxon>Metazoa</taxon>
        <taxon>Ecdysozoa</taxon>
        <taxon>Arthropoda</taxon>
        <taxon>Hexapoda</taxon>
        <taxon>Insecta</taxon>
        <taxon>Pterygota</taxon>
        <taxon>Neoptera</taxon>
        <taxon>Endopterygota</taxon>
        <taxon>Hymenoptera</taxon>
        <taxon>Apocrita</taxon>
        <taxon>Aculeata</taxon>
        <taxon>Formicoidea</taxon>
        <taxon>Formicidae</taxon>
        <taxon>Myrmicinae</taxon>
        <taxon>Atta</taxon>
    </lineage>
</organism>